<dbReference type="PANTHER" id="PTHR31762:SF10">
    <property type="entry name" value="FAS-BINDING FACTOR-LIKE PROTEIN"/>
    <property type="match status" value="1"/>
</dbReference>
<feature type="region of interest" description="Disordered" evidence="2">
    <location>
        <begin position="278"/>
        <end position="305"/>
    </location>
</feature>
<keyword evidence="4" id="KW-1185">Reference proteome</keyword>
<evidence type="ECO:0000313" key="4">
    <source>
        <dbReference type="Proteomes" id="UP001489004"/>
    </source>
</evidence>
<sequence length="513" mass="54757">MRRGPSLSYAALSKTRREDSLSSTPTKQHSLHPDTLLSPQPVSHHIANLSVDSFGDAPLNGESPRLGNSLKTQLLKAHHSRHNTLERFLSTDSSGPDAARIAALQRELEAAKTALQHAEEDRNAALQAAESAVAEAEGVRGAVEDMFLSQEEVEEAALRCTWLARYWGLAERYGVHPAIASSRAAYWGSVAPPLQAVHEAACQYIPESNAHLGSSLDPRASIHSQGLSRSQGLHGSQALHLMPRQALEGSGCFPKLNGSQTLGASQSVGGTHAAEANGAADDLHTSSPSSVRNGVSPAGDAATSSANGVVNKLDRLHSLQSHKSSGSDVGMHSPRLINSIRRAQLACGSEAGDAASELAAGRGRIQATAADVVEIERAVREVESLRLEGAVLVAISDFACSRRLTFQPPLGSTQAAEATSQPRWMLPPVDLDEAEAEEAAFRRSWVAYLWGRAAVAGLAPEVAHQRATYWKHKLDAPPVPQDFALTASAMQEMRILGVEQKLWQLRHQSQGQS</sequence>
<dbReference type="Proteomes" id="UP001489004">
    <property type="component" value="Unassembled WGS sequence"/>
</dbReference>
<dbReference type="AlphaFoldDB" id="A0AAW1PHF4"/>
<feature type="region of interest" description="Disordered" evidence="2">
    <location>
        <begin position="215"/>
        <end position="235"/>
    </location>
</feature>
<dbReference type="PANTHER" id="PTHR31762">
    <property type="entry name" value="FAS-BINDING FACTOR-LIKE PROTEIN"/>
    <property type="match status" value="1"/>
</dbReference>
<feature type="region of interest" description="Disordered" evidence="2">
    <location>
        <begin position="1"/>
        <end position="40"/>
    </location>
</feature>
<dbReference type="GO" id="GO:0000911">
    <property type="term" value="P:cytokinesis by cell plate formation"/>
    <property type="evidence" value="ECO:0007669"/>
    <property type="project" value="InterPro"/>
</dbReference>
<dbReference type="EMBL" id="JALJOR010000012">
    <property type="protein sequence ID" value="KAK9807830.1"/>
    <property type="molecule type" value="Genomic_DNA"/>
</dbReference>
<reference evidence="3 4" key="1">
    <citation type="journal article" date="2024" name="Nat. Commun.">
        <title>Phylogenomics reveals the evolutionary origins of lichenization in chlorophyte algae.</title>
        <authorList>
            <person name="Puginier C."/>
            <person name="Libourel C."/>
            <person name="Otte J."/>
            <person name="Skaloud P."/>
            <person name="Haon M."/>
            <person name="Grisel S."/>
            <person name="Petersen M."/>
            <person name="Berrin J.G."/>
            <person name="Delaux P.M."/>
            <person name="Dal Grande F."/>
            <person name="Keller J."/>
        </authorList>
    </citation>
    <scope>NUCLEOTIDE SEQUENCE [LARGE SCALE GENOMIC DNA]</scope>
    <source>
        <strain evidence="3 4">SAG 2043</strain>
    </source>
</reference>
<evidence type="ECO:0000256" key="2">
    <source>
        <dbReference type="SAM" id="MobiDB-lite"/>
    </source>
</evidence>
<organism evidence="3 4">
    <name type="scientific">[Myrmecia] bisecta</name>
    <dbReference type="NCBI Taxonomy" id="41462"/>
    <lineage>
        <taxon>Eukaryota</taxon>
        <taxon>Viridiplantae</taxon>
        <taxon>Chlorophyta</taxon>
        <taxon>core chlorophytes</taxon>
        <taxon>Trebouxiophyceae</taxon>
        <taxon>Trebouxiales</taxon>
        <taxon>Trebouxiaceae</taxon>
        <taxon>Myrmecia</taxon>
    </lineage>
</organism>
<accession>A0AAW1PHF4</accession>
<feature type="compositionally biased region" description="Polar residues" evidence="2">
    <location>
        <begin position="222"/>
        <end position="234"/>
    </location>
</feature>
<proteinExistence type="predicted"/>
<comment type="caution">
    <text evidence="3">The sequence shown here is derived from an EMBL/GenBank/DDBJ whole genome shotgun (WGS) entry which is preliminary data.</text>
</comment>
<evidence type="ECO:0000313" key="3">
    <source>
        <dbReference type="EMBL" id="KAK9807830.1"/>
    </source>
</evidence>
<name>A0AAW1PHF4_9CHLO</name>
<feature type="coiled-coil region" evidence="1">
    <location>
        <begin position="101"/>
        <end position="135"/>
    </location>
</feature>
<protein>
    <submittedName>
        <fullName evidence="3">Uncharacterized protein</fullName>
    </submittedName>
</protein>
<gene>
    <name evidence="3" type="ORF">WJX72_010495</name>
</gene>
<dbReference type="InterPro" id="IPR040321">
    <property type="entry name" value="SCD2-like"/>
</dbReference>
<keyword evidence="1" id="KW-0175">Coiled coil</keyword>
<evidence type="ECO:0000256" key="1">
    <source>
        <dbReference type="SAM" id="Coils"/>
    </source>
</evidence>